<dbReference type="Pfam" id="PF07727">
    <property type="entry name" value="RVT_2"/>
    <property type="match status" value="1"/>
</dbReference>
<name>A0ABQ5B489_9ASTR</name>
<dbReference type="PANTHER" id="PTHR11439">
    <property type="entry name" value="GAG-POL-RELATED RETROTRANSPOSON"/>
    <property type="match status" value="1"/>
</dbReference>
<reference evidence="3" key="1">
    <citation type="journal article" date="2022" name="Int. J. Mol. Sci.">
        <title>Draft Genome of Tanacetum Coccineum: Genomic Comparison of Closely Related Tanacetum-Family Plants.</title>
        <authorList>
            <person name="Yamashiro T."/>
            <person name="Shiraishi A."/>
            <person name="Nakayama K."/>
            <person name="Satake H."/>
        </authorList>
    </citation>
    <scope>NUCLEOTIDE SEQUENCE</scope>
</reference>
<evidence type="ECO:0000256" key="1">
    <source>
        <dbReference type="SAM" id="MobiDB-lite"/>
    </source>
</evidence>
<dbReference type="InterPro" id="IPR001584">
    <property type="entry name" value="Integrase_cat-core"/>
</dbReference>
<dbReference type="InterPro" id="IPR036397">
    <property type="entry name" value="RNaseH_sf"/>
</dbReference>
<sequence length="552" mass="62081">MTGDRSRLRNFVKKFIGTVRFGNDHFGAIMGYGDYVIGDSVISRKAHMLPSPGKLRWFGTLSKEVMIFYESVGITHEKIVPRTTQQNGVVERRNRTLVEAARTMLIFSKAPLFIWAEVVATACYTKNRSLSPYSSHKNPLELAHKKKLDLSFLRIFGALWLPNKRQRRSWQLKAKADIVQDPKYNLLTPGPISSGLVPNYATATPYVPTTNKAFHSSSSSAYQSSSVHHGVATEHSFEVNPFAATEHEPFVNVFAPDSNSEASSSRTLTIPTPNQSTQPHEHLRKWTDSYPLDNIIGNPSRPVSTRKQLVTYALWCFYNSVLSKVEPKNFKSVCHHCALVIALKWIYKVKLDEYGDVLKNKAHLVAKGYHQEESIDFEESFTPVARLEAIRIFIANATSKNMTSDPVDTPMVERSKLGEDLSGILVDQTRYRQMIGSLMYLTASRPDLVFDVCMCARYQSKPTKKHLEAVKRVFRYLQGTINMGLWYPKDTAIALTTYVDADHAGCQDTRRSTSGSAQFLGDKLVSWSSEKQTSTSISLTEAEYIDMSGCCA</sequence>
<evidence type="ECO:0000313" key="3">
    <source>
        <dbReference type="EMBL" id="GJT08578.1"/>
    </source>
</evidence>
<comment type="caution">
    <text evidence="3">The sequence shown here is derived from an EMBL/GenBank/DDBJ whole genome shotgun (WGS) entry which is preliminary data.</text>
</comment>
<protein>
    <submittedName>
        <fullName evidence="3">Copia protein</fullName>
    </submittedName>
</protein>
<dbReference type="InterPro" id="IPR012337">
    <property type="entry name" value="RNaseH-like_sf"/>
</dbReference>
<dbReference type="PANTHER" id="PTHR11439:SF509">
    <property type="entry name" value="RNA-DIRECTED DNA POLYMERASE"/>
    <property type="match status" value="1"/>
</dbReference>
<dbReference type="SUPFAM" id="SSF53098">
    <property type="entry name" value="Ribonuclease H-like"/>
    <property type="match status" value="1"/>
</dbReference>
<accession>A0ABQ5B489</accession>
<keyword evidence="4" id="KW-1185">Reference proteome</keyword>
<evidence type="ECO:0000313" key="4">
    <source>
        <dbReference type="Proteomes" id="UP001151760"/>
    </source>
</evidence>
<dbReference type="PROSITE" id="PS50994">
    <property type="entry name" value="INTEGRASE"/>
    <property type="match status" value="1"/>
</dbReference>
<dbReference type="CDD" id="cd09272">
    <property type="entry name" value="RNase_HI_RT_Ty1"/>
    <property type="match status" value="1"/>
</dbReference>
<dbReference type="EMBL" id="BQNB010012841">
    <property type="protein sequence ID" value="GJT08578.1"/>
    <property type="molecule type" value="Genomic_DNA"/>
</dbReference>
<gene>
    <name evidence="3" type="ORF">Tco_0843040</name>
</gene>
<dbReference type="Proteomes" id="UP001151760">
    <property type="component" value="Unassembled WGS sequence"/>
</dbReference>
<proteinExistence type="predicted"/>
<evidence type="ECO:0000259" key="2">
    <source>
        <dbReference type="PROSITE" id="PS50994"/>
    </source>
</evidence>
<feature type="domain" description="Integrase catalytic" evidence="2">
    <location>
        <begin position="58"/>
        <end position="147"/>
    </location>
</feature>
<dbReference type="InterPro" id="IPR013103">
    <property type="entry name" value="RVT_2"/>
</dbReference>
<dbReference type="Gene3D" id="3.30.420.10">
    <property type="entry name" value="Ribonuclease H-like superfamily/Ribonuclease H"/>
    <property type="match status" value="1"/>
</dbReference>
<organism evidence="3 4">
    <name type="scientific">Tanacetum coccineum</name>
    <dbReference type="NCBI Taxonomy" id="301880"/>
    <lineage>
        <taxon>Eukaryota</taxon>
        <taxon>Viridiplantae</taxon>
        <taxon>Streptophyta</taxon>
        <taxon>Embryophyta</taxon>
        <taxon>Tracheophyta</taxon>
        <taxon>Spermatophyta</taxon>
        <taxon>Magnoliopsida</taxon>
        <taxon>eudicotyledons</taxon>
        <taxon>Gunneridae</taxon>
        <taxon>Pentapetalae</taxon>
        <taxon>asterids</taxon>
        <taxon>campanulids</taxon>
        <taxon>Asterales</taxon>
        <taxon>Asteraceae</taxon>
        <taxon>Asteroideae</taxon>
        <taxon>Anthemideae</taxon>
        <taxon>Anthemidinae</taxon>
        <taxon>Tanacetum</taxon>
    </lineage>
</organism>
<feature type="compositionally biased region" description="Polar residues" evidence="1">
    <location>
        <begin position="262"/>
        <end position="278"/>
    </location>
</feature>
<reference evidence="3" key="2">
    <citation type="submission" date="2022-01" db="EMBL/GenBank/DDBJ databases">
        <authorList>
            <person name="Yamashiro T."/>
            <person name="Shiraishi A."/>
            <person name="Satake H."/>
            <person name="Nakayama K."/>
        </authorList>
    </citation>
    <scope>NUCLEOTIDE SEQUENCE</scope>
</reference>
<feature type="region of interest" description="Disordered" evidence="1">
    <location>
        <begin position="262"/>
        <end position="282"/>
    </location>
</feature>